<dbReference type="GO" id="GO:0005524">
    <property type="term" value="F:ATP binding"/>
    <property type="evidence" value="ECO:0007669"/>
    <property type="project" value="InterPro"/>
</dbReference>
<dbReference type="Proteomes" id="UP000243081">
    <property type="component" value="Unassembled WGS sequence"/>
</dbReference>
<dbReference type="Gene3D" id="1.10.510.10">
    <property type="entry name" value="Transferase(Phosphotransferase) domain 1"/>
    <property type="match status" value="1"/>
</dbReference>
<dbReference type="SUPFAM" id="SSF56112">
    <property type="entry name" value="Protein kinase-like (PK-like)"/>
    <property type="match status" value="1"/>
</dbReference>
<feature type="domain" description="Protein kinase" evidence="1">
    <location>
        <begin position="174"/>
        <end position="540"/>
    </location>
</feature>
<evidence type="ECO:0000313" key="2">
    <source>
        <dbReference type="EMBL" id="OAQ98560.1"/>
    </source>
</evidence>
<reference evidence="2 3" key="1">
    <citation type="submission" date="2016-03" db="EMBL/GenBank/DDBJ databases">
        <title>Fine-scale spatial genetic structure of a fungal parasite of coffee scale insects.</title>
        <authorList>
            <person name="Jackson D."/>
            <person name="Zemenick K.A."/>
            <person name="Malloure B."/>
            <person name="Quandt C.A."/>
            <person name="James T.Y."/>
        </authorList>
    </citation>
    <scope>NUCLEOTIDE SEQUENCE [LARGE SCALE GENOMIC DNA]</scope>
    <source>
        <strain evidence="2 3">UM487</strain>
    </source>
</reference>
<sequence>MEPGTILAVVAFADQCLRCQSYLHADTEAVELLIAIESNWVKMETQIRLMREISGSLDQPLQDMQSRILSQLEGKLKTATLIIDKLLTDKNEAARARLESGEGAIANAIADLRRMRASRRMRYVFQKSSLYQIVDEIEKWQARYDPTWFIIMREPISGIDENLLGEEDNPSSKHVPIILAAKGIRDAVRAADDDQVRDPIWIDHLALQPTPIPYSTVQRSSLPGDSKEEVLIDVMVSHAEANARQTMKAVRNLARILAQVDPSTFGLLKCQGVVKLAAGTNLAVPQSAPSFKFIFSIPPKLTEPRGLRDVLLSTTRYPLDEQIGLAKKLVNSVLFVHTAHFVHKNIRPETIITFRNEHSSIGAPFLVGFEQFRMEDGSTYRIGDGRWEHNLYRHPSRQGIHPEVDYEMQHDIYSLGVVLLEIGLWTSFVVYHQEEEFCAPRPHPILGSIDVSGAQDARQSAFKNKQVLESLAASELPSRLGKRYTGVVLQCLRCLDTGRDAYADGPSLYRETAAHVDQDGFTVGVRYIENVIEEMQTIIV</sequence>
<dbReference type="OMA" id="VHTFGFV"/>
<dbReference type="PROSITE" id="PS50011">
    <property type="entry name" value="PROTEIN_KINASE_DOM"/>
    <property type="match status" value="1"/>
</dbReference>
<protein>
    <recommendedName>
        <fullName evidence="1">Protein kinase domain-containing protein</fullName>
    </recommendedName>
</protein>
<dbReference type="PANTHER" id="PTHR37542">
    <property type="entry name" value="HELO DOMAIN-CONTAINING PROTEIN-RELATED"/>
    <property type="match status" value="1"/>
</dbReference>
<gene>
    <name evidence="2" type="ORF">LLEC1_04267</name>
</gene>
<evidence type="ECO:0000313" key="3">
    <source>
        <dbReference type="Proteomes" id="UP000243081"/>
    </source>
</evidence>
<organism evidence="2 3">
    <name type="scientific">Cordyceps confragosa</name>
    <name type="common">Lecanicillium lecanii</name>
    <dbReference type="NCBI Taxonomy" id="2714763"/>
    <lineage>
        <taxon>Eukaryota</taxon>
        <taxon>Fungi</taxon>
        <taxon>Dikarya</taxon>
        <taxon>Ascomycota</taxon>
        <taxon>Pezizomycotina</taxon>
        <taxon>Sordariomycetes</taxon>
        <taxon>Hypocreomycetidae</taxon>
        <taxon>Hypocreales</taxon>
        <taxon>Cordycipitaceae</taxon>
        <taxon>Akanthomyces</taxon>
    </lineage>
</organism>
<dbReference type="EMBL" id="LUKN01002815">
    <property type="protein sequence ID" value="OAQ98560.1"/>
    <property type="molecule type" value="Genomic_DNA"/>
</dbReference>
<proteinExistence type="predicted"/>
<dbReference type="InterPro" id="IPR011009">
    <property type="entry name" value="Kinase-like_dom_sf"/>
</dbReference>
<dbReference type="PANTHER" id="PTHR37542:SF1">
    <property type="entry name" value="PRION-INHIBITION AND PROPAGATION HELO DOMAIN-CONTAINING PROTEIN"/>
    <property type="match status" value="1"/>
</dbReference>
<evidence type="ECO:0000259" key="1">
    <source>
        <dbReference type="PROSITE" id="PS50011"/>
    </source>
</evidence>
<name>A0A179IAA6_CORDF</name>
<accession>A0A179IAA6</accession>
<dbReference type="InterPro" id="IPR000719">
    <property type="entry name" value="Prot_kinase_dom"/>
</dbReference>
<dbReference type="OrthoDB" id="1911848at2759"/>
<dbReference type="AlphaFoldDB" id="A0A179IAA6"/>
<dbReference type="GO" id="GO:0004672">
    <property type="term" value="F:protein kinase activity"/>
    <property type="evidence" value="ECO:0007669"/>
    <property type="project" value="InterPro"/>
</dbReference>
<comment type="caution">
    <text evidence="2">The sequence shown here is derived from an EMBL/GenBank/DDBJ whole genome shotgun (WGS) entry which is preliminary data.</text>
</comment>
<keyword evidence="3" id="KW-1185">Reference proteome</keyword>